<dbReference type="OMA" id="CPTCDVK"/>
<dbReference type="Proteomes" id="UP000092993">
    <property type="component" value="Unassembled WGS sequence"/>
</dbReference>
<dbReference type="PANTHER" id="PTHR13459:SF1">
    <property type="entry name" value="E3 UBIQUITIN-PROTEIN LIGASE RNF220 ISOFORM X1"/>
    <property type="match status" value="1"/>
</dbReference>
<evidence type="ECO:0000259" key="2">
    <source>
        <dbReference type="Pfam" id="PF15926"/>
    </source>
</evidence>
<proteinExistence type="predicted"/>
<keyword evidence="4" id="KW-1185">Reference proteome</keyword>
<dbReference type="Pfam" id="PF15926">
    <property type="entry name" value="RNF220"/>
    <property type="match status" value="1"/>
</dbReference>
<organism evidence="3 4">
    <name type="scientific">Grifola frondosa</name>
    <name type="common">Maitake</name>
    <name type="synonym">Polyporus frondosus</name>
    <dbReference type="NCBI Taxonomy" id="5627"/>
    <lineage>
        <taxon>Eukaryota</taxon>
        <taxon>Fungi</taxon>
        <taxon>Dikarya</taxon>
        <taxon>Basidiomycota</taxon>
        <taxon>Agaricomycotina</taxon>
        <taxon>Agaricomycetes</taxon>
        <taxon>Polyporales</taxon>
        <taxon>Grifolaceae</taxon>
        <taxon>Grifola</taxon>
    </lineage>
</organism>
<sequence length="476" mass="52608">MPPRTTTKGKKRAIEETLTDAEASDASSSALPEVPLSSVAPVKKRSKRAETRTCPVCGEAIPLRLLGKHSALESERLDEIMRCIGSTEILAEAEPDDGFTARTRRSALKARRSFKDSSVVHASASEASLEQIAKTLRALKRHRKQRHARLRELTREEEDSNWWGRHLRVEEDSEGTLCPVCGRTVRGDVDVVEAHVDSCLAHVRLSEEHERYDMSRRGSAEVDGDIDVDGEDEVITGVMDGVSFQGIGFDIPDRNQQDVDDEVDVDGEDDAVFGAPQFTEGDILAPPSDLQPRDRQDRSPSPPDTDSDPDVEIEEHDSAEGHDDKAKRKVKKTLRDLVSEGKVVRRSDAVDEVKRTMEEVMGVGDAEKVELAVEKARKAGDQTALIRALESKVNLLESTRVSSSTSSLCRICLDPYTEPTVSTGCWHTCCAANVGCAAWDRRNFVLFAKDYWGSRFAESILIMLRLKCLLAIVADA</sequence>
<dbReference type="EMBL" id="LUGG01000014">
    <property type="protein sequence ID" value="OBZ70041.1"/>
    <property type="molecule type" value="Genomic_DNA"/>
</dbReference>
<accession>A0A1C7LZB8</accession>
<name>A0A1C7LZB8_GRIFR</name>
<protein>
    <recommendedName>
        <fullName evidence="2">E3 ubiquitin-protein ligase RNF220 middle domain-containing protein</fullName>
    </recommendedName>
</protein>
<dbReference type="InterPro" id="IPR031824">
    <property type="entry name" value="RNF220_mid"/>
</dbReference>
<dbReference type="OrthoDB" id="6270329at2759"/>
<feature type="region of interest" description="Disordered" evidence="1">
    <location>
        <begin position="267"/>
        <end position="329"/>
    </location>
</feature>
<dbReference type="GO" id="GO:0061630">
    <property type="term" value="F:ubiquitin protein ligase activity"/>
    <property type="evidence" value="ECO:0007669"/>
    <property type="project" value="TreeGrafter"/>
</dbReference>
<feature type="compositionally biased region" description="Basic and acidic residues" evidence="1">
    <location>
        <begin position="316"/>
        <end position="326"/>
    </location>
</feature>
<evidence type="ECO:0000313" key="4">
    <source>
        <dbReference type="Proteomes" id="UP000092993"/>
    </source>
</evidence>
<reference evidence="3 4" key="1">
    <citation type="submission" date="2016-03" db="EMBL/GenBank/DDBJ databases">
        <title>Whole genome sequencing of Grifola frondosa 9006-11.</title>
        <authorList>
            <person name="Min B."/>
            <person name="Park H."/>
            <person name="Kim J.-G."/>
            <person name="Cho H."/>
            <person name="Oh Y.-L."/>
            <person name="Kong W.-S."/>
            <person name="Choi I.-G."/>
        </authorList>
    </citation>
    <scope>NUCLEOTIDE SEQUENCE [LARGE SCALE GENOMIC DNA]</scope>
    <source>
        <strain evidence="3 4">9006-11</strain>
    </source>
</reference>
<dbReference type="AlphaFoldDB" id="A0A1C7LZB8"/>
<feature type="domain" description="E3 ubiquitin-protein ligase RNF220 middle" evidence="2">
    <location>
        <begin position="49"/>
        <end position="298"/>
    </location>
</feature>
<gene>
    <name evidence="3" type="ORF">A0H81_09845</name>
</gene>
<evidence type="ECO:0000313" key="3">
    <source>
        <dbReference type="EMBL" id="OBZ70041.1"/>
    </source>
</evidence>
<dbReference type="STRING" id="5627.A0A1C7LZB8"/>
<feature type="region of interest" description="Disordered" evidence="1">
    <location>
        <begin position="1"/>
        <end position="33"/>
    </location>
</feature>
<evidence type="ECO:0000256" key="1">
    <source>
        <dbReference type="SAM" id="MobiDB-lite"/>
    </source>
</evidence>
<feature type="compositionally biased region" description="Acidic residues" evidence="1">
    <location>
        <begin position="305"/>
        <end position="315"/>
    </location>
</feature>
<dbReference type="PANTHER" id="PTHR13459">
    <property type="entry name" value="E3 UBIQUITIN-PROTEIN LIGASE RNF220 ISOFORM X1"/>
    <property type="match status" value="1"/>
</dbReference>
<dbReference type="InterPro" id="IPR052443">
    <property type="entry name" value="E3_ubiq-ligase_RNF220-like"/>
</dbReference>
<comment type="caution">
    <text evidence="3">The sequence shown here is derived from an EMBL/GenBank/DDBJ whole genome shotgun (WGS) entry which is preliminary data.</text>
</comment>
<dbReference type="GO" id="GO:0016567">
    <property type="term" value="P:protein ubiquitination"/>
    <property type="evidence" value="ECO:0007669"/>
    <property type="project" value="TreeGrafter"/>
</dbReference>